<dbReference type="InterPro" id="IPR001214">
    <property type="entry name" value="SET_dom"/>
</dbReference>
<keyword evidence="7" id="KW-0805">Transcription regulation</keyword>
<dbReference type="InterPro" id="IPR041343">
    <property type="entry name" value="PRC2_HTH_1"/>
</dbReference>
<dbReference type="InterPro" id="IPR026489">
    <property type="entry name" value="CXC_dom"/>
</dbReference>
<keyword evidence="4" id="KW-0808">Transferase</keyword>
<feature type="compositionally biased region" description="Basic and acidic residues" evidence="11">
    <location>
        <begin position="568"/>
        <end position="577"/>
    </location>
</feature>
<evidence type="ECO:0000256" key="9">
    <source>
        <dbReference type="ARBA" id="ARBA00023242"/>
    </source>
</evidence>
<keyword evidence="3" id="KW-0489">Methyltransferase</keyword>
<evidence type="ECO:0000256" key="6">
    <source>
        <dbReference type="ARBA" id="ARBA00022853"/>
    </source>
</evidence>
<dbReference type="EC" id="2.1.1.356" evidence="2"/>
<feature type="region of interest" description="Disordered" evidence="11">
    <location>
        <begin position="659"/>
        <end position="679"/>
    </location>
</feature>
<comment type="catalytic activity">
    <reaction evidence="10">
        <text>L-lysyl(27)-[histone H3] + 3 S-adenosyl-L-methionine = N(6),N(6),N(6)-trimethyl-L-lysyl(27)-[histone H3] + 3 S-adenosyl-L-homocysteine + 3 H(+)</text>
        <dbReference type="Rhea" id="RHEA:60292"/>
        <dbReference type="Rhea" id="RHEA-COMP:15535"/>
        <dbReference type="Rhea" id="RHEA-COMP:15548"/>
        <dbReference type="ChEBI" id="CHEBI:15378"/>
        <dbReference type="ChEBI" id="CHEBI:29969"/>
        <dbReference type="ChEBI" id="CHEBI:57856"/>
        <dbReference type="ChEBI" id="CHEBI:59789"/>
        <dbReference type="ChEBI" id="CHEBI:61961"/>
        <dbReference type="EC" id="2.1.1.356"/>
    </reaction>
</comment>
<feature type="compositionally biased region" description="Low complexity" evidence="11">
    <location>
        <begin position="660"/>
        <end position="672"/>
    </location>
</feature>
<gene>
    <name evidence="14" type="ORF">ODALV1_LOCUS2046</name>
</gene>
<evidence type="ECO:0000259" key="13">
    <source>
        <dbReference type="PROSITE" id="PS51633"/>
    </source>
</evidence>
<organism evidence="14 15">
    <name type="scientific">Orchesella dallaii</name>
    <dbReference type="NCBI Taxonomy" id="48710"/>
    <lineage>
        <taxon>Eukaryota</taxon>
        <taxon>Metazoa</taxon>
        <taxon>Ecdysozoa</taxon>
        <taxon>Arthropoda</taxon>
        <taxon>Hexapoda</taxon>
        <taxon>Collembola</taxon>
        <taxon>Entomobryomorpha</taxon>
        <taxon>Entomobryoidea</taxon>
        <taxon>Orchesellidae</taxon>
        <taxon>Orchesellinae</taxon>
        <taxon>Orchesella</taxon>
    </lineage>
</organism>
<evidence type="ECO:0000256" key="2">
    <source>
        <dbReference type="ARBA" id="ARBA00012186"/>
    </source>
</evidence>
<feature type="compositionally biased region" description="Low complexity" evidence="11">
    <location>
        <begin position="626"/>
        <end position="642"/>
    </location>
</feature>
<feature type="compositionally biased region" description="Polar residues" evidence="11">
    <location>
        <begin position="103"/>
        <end position="115"/>
    </location>
</feature>
<proteinExistence type="predicted"/>
<dbReference type="InterPro" id="IPR046341">
    <property type="entry name" value="SET_dom_sf"/>
</dbReference>
<dbReference type="PANTHER" id="PTHR45747">
    <property type="entry name" value="HISTONE-LYSINE N-METHYLTRANSFERASE E(Z)"/>
    <property type="match status" value="1"/>
</dbReference>
<dbReference type="InterPro" id="IPR041355">
    <property type="entry name" value="Pre-SET_CXC"/>
</dbReference>
<dbReference type="InterPro" id="IPR045318">
    <property type="entry name" value="EZH1/2-like"/>
</dbReference>
<comment type="subcellular location">
    <subcellularLocation>
        <location evidence="1">Nucleus</location>
    </subcellularLocation>
</comment>
<dbReference type="Pfam" id="PF18264">
    <property type="entry name" value="preSET_CXC"/>
    <property type="match status" value="1"/>
</dbReference>
<evidence type="ECO:0000256" key="11">
    <source>
        <dbReference type="SAM" id="MobiDB-lite"/>
    </source>
</evidence>
<dbReference type="PANTHER" id="PTHR45747:SF4">
    <property type="entry name" value="HISTONE-LYSINE N-METHYLTRANSFERASE E(Z)"/>
    <property type="match status" value="1"/>
</dbReference>
<dbReference type="Proteomes" id="UP001642540">
    <property type="component" value="Unassembled WGS sequence"/>
</dbReference>
<dbReference type="SUPFAM" id="SSF82199">
    <property type="entry name" value="SET domain"/>
    <property type="match status" value="1"/>
</dbReference>
<keyword evidence="5" id="KW-0949">S-adenosyl-L-methionine</keyword>
<dbReference type="InterPro" id="IPR033467">
    <property type="entry name" value="Tesmin/TSO1-like_CXC"/>
</dbReference>
<dbReference type="PROSITE" id="PS51633">
    <property type="entry name" value="CXC"/>
    <property type="match status" value="1"/>
</dbReference>
<comment type="caution">
    <text evidence="14">The sequence shown here is derived from an EMBL/GenBank/DDBJ whole genome shotgun (WGS) entry which is preliminary data.</text>
</comment>
<evidence type="ECO:0000313" key="14">
    <source>
        <dbReference type="EMBL" id="CAL8072195.1"/>
    </source>
</evidence>
<dbReference type="Gene3D" id="2.170.270.10">
    <property type="entry name" value="SET domain"/>
    <property type="match status" value="1"/>
</dbReference>
<dbReference type="SMART" id="SM01114">
    <property type="entry name" value="CXC"/>
    <property type="match status" value="1"/>
</dbReference>
<evidence type="ECO:0000256" key="8">
    <source>
        <dbReference type="ARBA" id="ARBA00023163"/>
    </source>
</evidence>
<evidence type="ECO:0000256" key="3">
    <source>
        <dbReference type="ARBA" id="ARBA00022603"/>
    </source>
</evidence>
<feature type="region of interest" description="Disordered" evidence="11">
    <location>
        <begin position="372"/>
        <end position="417"/>
    </location>
</feature>
<dbReference type="Pfam" id="PF21358">
    <property type="entry name" value="Ezh2_MCSS"/>
    <property type="match status" value="1"/>
</dbReference>
<feature type="compositionally biased region" description="Low complexity" evidence="11">
    <location>
        <begin position="93"/>
        <end position="102"/>
    </location>
</feature>
<dbReference type="Pfam" id="PF18118">
    <property type="entry name" value="PRC2_HTH_1"/>
    <property type="match status" value="1"/>
</dbReference>
<keyword evidence="8" id="KW-0804">Transcription</keyword>
<keyword evidence="6" id="KW-0156">Chromatin regulator</keyword>
<feature type="compositionally biased region" description="Polar residues" evidence="11">
    <location>
        <begin position="21"/>
        <end position="39"/>
    </location>
</feature>
<feature type="compositionally biased region" description="Low complexity" evidence="11">
    <location>
        <begin position="145"/>
        <end position="176"/>
    </location>
</feature>
<feature type="compositionally biased region" description="Low complexity" evidence="11">
    <location>
        <begin position="49"/>
        <end position="68"/>
    </location>
</feature>
<feature type="compositionally biased region" description="Polar residues" evidence="11">
    <location>
        <begin position="583"/>
        <end position="592"/>
    </location>
</feature>
<reference evidence="14 15" key="1">
    <citation type="submission" date="2024-08" db="EMBL/GenBank/DDBJ databases">
        <authorList>
            <person name="Cucini C."/>
            <person name="Frati F."/>
        </authorList>
    </citation>
    <scope>NUCLEOTIDE SEQUENCE [LARGE SCALE GENOMIC DNA]</scope>
</reference>
<evidence type="ECO:0000256" key="5">
    <source>
        <dbReference type="ARBA" id="ARBA00022691"/>
    </source>
</evidence>
<evidence type="ECO:0000256" key="4">
    <source>
        <dbReference type="ARBA" id="ARBA00022679"/>
    </source>
</evidence>
<evidence type="ECO:0000259" key="12">
    <source>
        <dbReference type="PROSITE" id="PS50280"/>
    </source>
</evidence>
<feature type="domain" description="SET" evidence="12">
    <location>
        <begin position="880"/>
        <end position="995"/>
    </location>
</feature>
<accession>A0ABP1PS22</accession>
<dbReference type="Pfam" id="PF00856">
    <property type="entry name" value="SET"/>
    <property type="match status" value="1"/>
</dbReference>
<evidence type="ECO:0000313" key="15">
    <source>
        <dbReference type="Proteomes" id="UP001642540"/>
    </source>
</evidence>
<protein>
    <recommendedName>
        <fullName evidence="2">[histone H3]-lysine(27) N-trimethyltransferase</fullName>
        <ecNumber evidence="2">2.1.1.356</ecNumber>
    </recommendedName>
</protein>
<evidence type="ECO:0000256" key="10">
    <source>
        <dbReference type="ARBA" id="ARBA00048568"/>
    </source>
</evidence>
<dbReference type="EMBL" id="CAXLJM020000007">
    <property type="protein sequence ID" value="CAL8072195.1"/>
    <property type="molecule type" value="Genomic_DNA"/>
</dbReference>
<dbReference type="PROSITE" id="PS50280">
    <property type="entry name" value="SET"/>
    <property type="match status" value="1"/>
</dbReference>
<keyword evidence="9" id="KW-0539">Nucleus</keyword>
<dbReference type="InterPro" id="IPR048358">
    <property type="entry name" value="EZH1/2_MCSS"/>
</dbReference>
<name>A0ABP1PS22_9HEXA</name>
<evidence type="ECO:0000256" key="7">
    <source>
        <dbReference type="ARBA" id="ARBA00023015"/>
    </source>
</evidence>
<feature type="region of interest" description="Disordered" evidence="11">
    <location>
        <begin position="564"/>
        <end position="644"/>
    </location>
</feature>
<sequence length="1014" mass="111751">MSSGAGNRGRNGRVPHWASTAAKTQLHTLSLTKNKTGANGTVKEGSNGKGSSKAGTASASSSSSNAQGGKKKGGGKGDTSVNNGTETKRQTPAKSAAAAKSSQNGSTTSSPATRKSLSDKDPPKRNKRKMSLDSVTDQPRAKKSNTNFTTANGNGNSHNSSISSGSNTISNANSGNGSVGGSPPPSTSAMETIKRRVKPEYIRLVQQKRQRRSYDSKLSWNKNIKGINSMLETEEQSWKVSGSTWACKTVEEMEADNESSHLSSSVVKKAVVTSHDMPPQECPIITIHSIRALPNMYTWAPIQQNIMVEDETVLHNIPYMGEEVLDHDGKFIEELLRNYDGKVHGDDDKNFIDDEVYVELVKTLNALYEKQVGSKGGSEKQQTTPSSGVKGRRGENKEESLESGSKSPTKKEPEQGMIITVGNTSTSSKVKVPPMIVFKAIAEIYPEKGTPTSLKEKYVEVIEKLEPGAGTSADCTPNIDGPNAESVSREQTMHSYHTLFCRRCFKYDCFLHRLKTDHPGPGRTNKRKYNEFKAVKSCGSLCFLNLPEVKAKLQAIAIRNAELDQNESGDRSNDSRPKKLRKNTSMDSSNECSEAEDSNDSFKVVSNRRSATNGTNHQEQQRKSGNHSNSNSMNGHHSSGASDKPQTFADILKAISQEMKSSSTKASSASTSMVNGQTSTESLLGPSYLPDFTLNMDNKWSGADQSLFRALHKVYLTNYCAIARTLTTKTCQEVYYFAQKEAADELTDETSGEQTPPRKKAKKKNRLWSLHCRKIQLKKDDNSSHVYNYTPCDHPGQPCDKNCSCIGSQNFCEKFCLCDPECQNRFPGCRCKAQCNTKQCPCYLAVRECDPDLCQVCGADQYDTTSINCKNVCAQRALHKHLLMAPSDVAGWGIFLKEGAQKNEFISEYCGEVITQDEADRRGKVYDKYMCSFLFNLNNDFVVDATRKGNKIRFANHSVNPNCYAKVMMVNGDHRIGIFAKRIILPGEELFFDYRYGPTEQLKFVGIEREVEVL</sequence>
<feature type="domain" description="CXC" evidence="13">
    <location>
        <begin position="772"/>
        <end position="873"/>
    </location>
</feature>
<feature type="compositionally biased region" description="Polar residues" evidence="11">
    <location>
        <begin position="607"/>
        <end position="618"/>
    </location>
</feature>
<feature type="region of interest" description="Disordered" evidence="11">
    <location>
        <begin position="1"/>
        <end position="195"/>
    </location>
</feature>
<evidence type="ECO:0000256" key="1">
    <source>
        <dbReference type="ARBA" id="ARBA00004123"/>
    </source>
</evidence>
<keyword evidence="15" id="KW-1185">Reference proteome</keyword>
<dbReference type="SMART" id="SM00317">
    <property type="entry name" value="SET"/>
    <property type="match status" value="1"/>
</dbReference>